<evidence type="ECO:0000313" key="1">
    <source>
        <dbReference type="EMBL" id="OPL33840.1"/>
    </source>
</evidence>
<reference evidence="1 2" key="1">
    <citation type="journal article" date="2016" name="PLoS ONE">
        <title>A First Insight into the Genome of the Filter-Feeder Mussel Mytilus galloprovincialis.</title>
        <authorList>
            <person name="Murgarella M."/>
            <person name="Puiu D."/>
            <person name="Novoa B."/>
            <person name="Figueras A."/>
            <person name="Posada D."/>
            <person name="Canchaya C."/>
        </authorList>
    </citation>
    <scope>NUCLEOTIDE SEQUENCE [LARGE SCALE GENOMIC DNA]</scope>
    <source>
        <tissue evidence="1">Muscle</tissue>
    </source>
</reference>
<dbReference type="AlphaFoldDB" id="A0A3L5TVA5"/>
<accession>A0A3L5TVA5</accession>
<sequence length="155" mass="18013">MHVGQEYNMRVPRSREHKKTILDEQYNMLLNGYKFIIRGNIDGIECEKNRFQPIKFWTNGSNDCILEKTNCNEPGQVIHDEGSSKSDRTCRCDYTRGFAFVTRPKQDCFCNPSLEDCSCFMKTCSKFQVMTPDYNCIKANDWTGIFKCPVITTTM</sequence>
<gene>
    <name evidence="1" type="ORF">AM593_07131</name>
</gene>
<organism evidence="1 2">
    <name type="scientific">Mytilus galloprovincialis</name>
    <name type="common">Mediterranean mussel</name>
    <dbReference type="NCBI Taxonomy" id="29158"/>
    <lineage>
        <taxon>Eukaryota</taxon>
        <taxon>Metazoa</taxon>
        <taxon>Spiralia</taxon>
        <taxon>Lophotrochozoa</taxon>
        <taxon>Mollusca</taxon>
        <taxon>Bivalvia</taxon>
        <taxon>Autobranchia</taxon>
        <taxon>Pteriomorphia</taxon>
        <taxon>Mytilida</taxon>
        <taxon>Mytiloidea</taxon>
        <taxon>Mytilidae</taxon>
        <taxon>Mytilinae</taxon>
        <taxon>Mytilus</taxon>
    </lineage>
</organism>
<keyword evidence="2" id="KW-1185">Reference proteome</keyword>
<protein>
    <submittedName>
        <fullName evidence="1">Uncharacterized protein</fullName>
    </submittedName>
</protein>
<feature type="non-terminal residue" evidence="1">
    <location>
        <position position="1"/>
    </location>
</feature>
<dbReference type="Proteomes" id="UP000266721">
    <property type="component" value="Unassembled WGS sequence"/>
</dbReference>
<evidence type="ECO:0000313" key="2">
    <source>
        <dbReference type="Proteomes" id="UP000266721"/>
    </source>
</evidence>
<proteinExistence type="predicted"/>
<comment type="caution">
    <text evidence="1">The sequence shown here is derived from an EMBL/GenBank/DDBJ whole genome shotgun (WGS) entry which is preliminary data.</text>
</comment>
<dbReference type="EMBL" id="KV581368">
    <property type="protein sequence ID" value="OPL33840.1"/>
    <property type="molecule type" value="Genomic_DNA"/>
</dbReference>
<feature type="non-terminal residue" evidence="1">
    <location>
        <position position="155"/>
    </location>
</feature>
<name>A0A3L5TVA5_MYTGA</name>